<reference evidence="3 4" key="1">
    <citation type="submission" date="2013-08" db="EMBL/GenBank/DDBJ databases">
        <authorList>
            <person name="Weinstock G."/>
            <person name="Sodergren E."/>
            <person name="Wylie T."/>
            <person name="Fulton L."/>
            <person name="Fulton R."/>
            <person name="Fronick C."/>
            <person name="O'Laughlin M."/>
            <person name="Godfrey J."/>
            <person name="Miner T."/>
            <person name="Herter B."/>
            <person name="Appelbaum E."/>
            <person name="Cordes M."/>
            <person name="Lek S."/>
            <person name="Wollam A."/>
            <person name="Pepin K.H."/>
            <person name="Palsikar V.B."/>
            <person name="Mitreva M."/>
            <person name="Wilson R.K."/>
        </authorList>
    </citation>
    <scope>NUCLEOTIDE SEQUENCE [LARGE SCALE GENOMIC DNA]</scope>
    <source>
        <strain evidence="3 4">ATCC BAA-474</strain>
    </source>
</reference>
<evidence type="ECO:0000259" key="2">
    <source>
        <dbReference type="SMART" id="SM00646"/>
    </source>
</evidence>
<gene>
    <name evidence="3" type="ORF">HMPREF0202_00712</name>
</gene>
<dbReference type="CDD" id="cd02696">
    <property type="entry name" value="MurNAc-LAA"/>
    <property type="match status" value="1"/>
</dbReference>
<name>U7VCU4_9FUSO</name>
<dbReference type="GO" id="GO:0008745">
    <property type="term" value="F:N-acetylmuramoyl-L-alanine amidase activity"/>
    <property type="evidence" value="ECO:0007669"/>
    <property type="project" value="InterPro"/>
</dbReference>
<evidence type="ECO:0000313" key="3">
    <source>
        <dbReference type="EMBL" id="ERT69350.1"/>
    </source>
</evidence>
<dbReference type="Pfam" id="PF01520">
    <property type="entry name" value="Amidase_3"/>
    <property type="match status" value="1"/>
</dbReference>
<dbReference type="InterPro" id="IPR002508">
    <property type="entry name" value="MurNAc-LAA_cat"/>
</dbReference>
<sequence>MEKFMKKYLIFFIFCLFSLTVFANSTIKRVRLNNNPPQLVFDISSTVKPKYNSSYDEYNRLIFLEIEKVKMGTKLNSSSLSGKNIEKIDMIDYGSNVGFFIKLKKGSGHRVYSLSNPHRIVIDLKATNSSKKEFTVAIDAGHGGKDPGAIGFNKYKEKDIALAVAKKLQTKLSKDFNVIMTRSNDTFISLSERSRIANRGKADIFVSLHLNASKNSSAQGMEIFYFSKKSSPYAEKIASYENSFGEKYGEKTTSIAQIMGELAYNKNMEKSITIARPLNSSLSKRLGMRDRGIYGANFAVLRGFNGPGILVELGFITNKSDVTKLSRDANQNVMADELANKIRSFFY</sequence>
<dbReference type="HOGENOM" id="CLU_014322_2_0_0"/>
<keyword evidence="4" id="KW-1185">Reference proteome</keyword>
<dbReference type="Proteomes" id="UP000017081">
    <property type="component" value="Unassembled WGS sequence"/>
</dbReference>
<accession>U7VCU4</accession>
<dbReference type="PANTHER" id="PTHR30404">
    <property type="entry name" value="N-ACETYLMURAMOYL-L-ALANINE AMIDASE"/>
    <property type="match status" value="1"/>
</dbReference>
<feature type="domain" description="MurNAc-LAA" evidence="2">
    <location>
        <begin position="194"/>
        <end position="343"/>
    </location>
</feature>
<dbReference type="STRING" id="1319815.HMPREF0202_00712"/>
<protein>
    <recommendedName>
        <fullName evidence="2">MurNAc-LAA domain-containing protein</fullName>
    </recommendedName>
</protein>
<dbReference type="FunFam" id="3.40.630.40:FF:000005">
    <property type="entry name" value="N-acetylmuramoyl-L-alanine amidase (AmiA)"/>
    <property type="match status" value="1"/>
</dbReference>
<comment type="caution">
    <text evidence="3">The sequence shown here is derived from an EMBL/GenBank/DDBJ whole genome shotgun (WGS) entry which is preliminary data.</text>
</comment>
<keyword evidence="1" id="KW-0378">Hydrolase</keyword>
<dbReference type="InterPro" id="IPR050695">
    <property type="entry name" value="N-acetylmuramoyl_amidase_3"/>
</dbReference>
<dbReference type="SUPFAM" id="SSF53187">
    <property type="entry name" value="Zn-dependent exopeptidases"/>
    <property type="match status" value="1"/>
</dbReference>
<dbReference type="GO" id="GO:0030288">
    <property type="term" value="C:outer membrane-bounded periplasmic space"/>
    <property type="evidence" value="ECO:0007669"/>
    <property type="project" value="TreeGrafter"/>
</dbReference>
<dbReference type="AlphaFoldDB" id="U7VCU4"/>
<dbReference type="Gene3D" id="3.40.630.40">
    <property type="entry name" value="Zn-dependent exopeptidases"/>
    <property type="match status" value="1"/>
</dbReference>
<proteinExistence type="predicted"/>
<dbReference type="EMBL" id="AXZF01000028">
    <property type="protein sequence ID" value="ERT69350.1"/>
    <property type="molecule type" value="Genomic_DNA"/>
</dbReference>
<dbReference type="PATRIC" id="fig|1319815.3.peg.682"/>
<organism evidence="3 4">
    <name type="scientific">Cetobacterium somerae ATCC BAA-474</name>
    <dbReference type="NCBI Taxonomy" id="1319815"/>
    <lineage>
        <taxon>Bacteria</taxon>
        <taxon>Fusobacteriati</taxon>
        <taxon>Fusobacteriota</taxon>
        <taxon>Fusobacteriia</taxon>
        <taxon>Fusobacteriales</taxon>
        <taxon>Fusobacteriaceae</taxon>
        <taxon>Cetobacterium</taxon>
    </lineage>
</organism>
<dbReference type="PANTHER" id="PTHR30404:SF0">
    <property type="entry name" value="N-ACETYLMURAMOYL-L-ALANINE AMIDASE AMIC"/>
    <property type="match status" value="1"/>
</dbReference>
<dbReference type="GO" id="GO:0009253">
    <property type="term" value="P:peptidoglycan catabolic process"/>
    <property type="evidence" value="ECO:0007669"/>
    <property type="project" value="InterPro"/>
</dbReference>
<evidence type="ECO:0000313" key="4">
    <source>
        <dbReference type="Proteomes" id="UP000017081"/>
    </source>
</evidence>
<dbReference type="eggNOG" id="COG0860">
    <property type="taxonomic scope" value="Bacteria"/>
</dbReference>
<dbReference type="SMART" id="SM00646">
    <property type="entry name" value="Ami_3"/>
    <property type="match status" value="1"/>
</dbReference>
<evidence type="ECO:0000256" key="1">
    <source>
        <dbReference type="ARBA" id="ARBA00022801"/>
    </source>
</evidence>